<dbReference type="CDD" id="cd00082">
    <property type="entry name" value="HisKA"/>
    <property type="match status" value="1"/>
</dbReference>
<evidence type="ECO:0000256" key="1">
    <source>
        <dbReference type="ARBA" id="ARBA00000085"/>
    </source>
</evidence>
<keyword evidence="5" id="KW-0547">Nucleotide-binding</keyword>
<evidence type="ECO:0000313" key="15">
    <source>
        <dbReference type="Proteomes" id="UP000199409"/>
    </source>
</evidence>
<dbReference type="RefSeq" id="WP_092344218.1">
    <property type="nucleotide sequence ID" value="NZ_FNQN01000001.1"/>
</dbReference>
<feature type="modified residue" description="4-aspartylphosphate" evidence="9">
    <location>
        <position position="832"/>
    </location>
</feature>
<sequence length="907" mass="101047">MHIIIAADQPDSCLMLEKTLVSSGHQVTRTFHGKDALKKALNDPPEIIISNVSMPDMDGFQFCYSVKSEERLRNIPFVFYTTTDFDQEDERLAMALGAARYIVKPVELSAFLQDIKAVITEVENGTLLGSDPMLDEPPGLLQRCNRRLTKKLTAKVCELESYKDIFRQVEDPICIISPTGDILESNFAHKKLYNNLKCQSAGDSLTSCLNAEELSSLLNQVLQGSTYQQAIELTLQHDEVLHVVMSASGIRDATGQVTTIILISRDQTELHQRDSQLHRFHNMVDQSNDAYFIIDAANGNIRDVNKRACTRYGYSHEEMTQQTILKLNPTYQQLENWLQRVHVMTVNETIVFETIHKAKSGEVFPVEISHQTVVDEESHYIIAVARDISERKAAEEQERKSQRLWKRTFDSISDIITIQDLEHRITQCNSATAETFNLQPEECIGKHCYELFTGSDTPCPKCPAGNAVKNLEPYSEEIFHAKLGKTFSINVSPIFDDNGTITGISHFAKDITEQKKLAEQLRQAQKMESIGTLAGGIAHDFNNILSAIMGYTQLAQLHIPQNSKALEALNQVIAGGQRATELVKQILSFSRKTGHQMAPVTVQDVISEALKLLRPSLPATIDIRLNIDQDCPPIFANEGQIHQIIMNLCTNAYHAMREQKSGILEMSLQKTNLSPEIAIPHFNLSSGQYLLFTIRDTGTGMDEATLGKIFDPYFTTKKAGEGTGLGLAVANGIIHSFGGYIAVDSKPDQGSCFKIYLPVSKELPAAEKKTTLLSNPSGTETILVVDDEESISSLIKNMLERYGYQVTSTSSSSEALMIFARDPGLFDLVITDYTMPQMNGIDLATELFKICPDLPILLCTGFSDINSTEKALEIGIKSCINKPMQADQLALSVRQLLDRMPEKKENH</sequence>
<keyword evidence="7" id="KW-0067">ATP-binding</keyword>
<feature type="domain" description="PAC" evidence="13">
    <location>
        <begin position="472"/>
        <end position="523"/>
    </location>
</feature>
<dbReference type="InterPro" id="IPR036097">
    <property type="entry name" value="HisK_dim/P_sf"/>
</dbReference>
<dbReference type="InterPro" id="IPR003661">
    <property type="entry name" value="HisK_dim/P_dom"/>
</dbReference>
<dbReference type="Gene3D" id="3.30.450.20">
    <property type="entry name" value="PAS domain"/>
    <property type="match status" value="3"/>
</dbReference>
<gene>
    <name evidence="14" type="ORF">SAMN05660420_00366</name>
</gene>
<proteinExistence type="predicted"/>
<feature type="domain" description="Response regulatory" evidence="11">
    <location>
        <begin position="2"/>
        <end position="119"/>
    </location>
</feature>
<dbReference type="SUPFAM" id="SSF55874">
    <property type="entry name" value="ATPase domain of HSP90 chaperone/DNA topoisomerase II/histidine kinase"/>
    <property type="match status" value="1"/>
</dbReference>
<dbReference type="InterPro" id="IPR011006">
    <property type="entry name" value="CheY-like_superfamily"/>
</dbReference>
<dbReference type="InterPro" id="IPR000700">
    <property type="entry name" value="PAS-assoc_C"/>
</dbReference>
<evidence type="ECO:0000256" key="2">
    <source>
        <dbReference type="ARBA" id="ARBA00012438"/>
    </source>
</evidence>
<keyword evidence="6" id="KW-0418">Kinase</keyword>
<dbReference type="Pfam" id="PF13426">
    <property type="entry name" value="PAS_9"/>
    <property type="match status" value="2"/>
</dbReference>
<accession>A0A1H3VYK6</accession>
<dbReference type="PROSITE" id="PS50110">
    <property type="entry name" value="RESPONSE_REGULATORY"/>
    <property type="match status" value="2"/>
</dbReference>
<dbReference type="InterPro" id="IPR001610">
    <property type="entry name" value="PAC"/>
</dbReference>
<dbReference type="Pfam" id="PF00512">
    <property type="entry name" value="HisKA"/>
    <property type="match status" value="1"/>
</dbReference>
<dbReference type="GO" id="GO:0000155">
    <property type="term" value="F:phosphorelay sensor kinase activity"/>
    <property type="evidence" value="ECO:0007669"/>
    <property type="project" value="InterPro"/>
</dbReference>
<evidence type="ECO:0000256" key="7">
    <source>
        <dbReference type="ARBA" id="ARBA00022840"/>
    </source>
</evidence>
<dbReference type="PROSITE" id="PS50113">
    <property type="entry name" value="PAC"/>
    <property type="match status" value="3"/>
</dbReference>
<evidence type="ECO:0000256" key="9">
    <source>
        <dbReference type="PROSITE-ProRule" id="PRU00169"/>
    </source>
</evidence>
<comment type="catalytic activity">
    <reaction evidence="1">
        <text>ATP + protein L-histidine = ADP + protein N-phospho-L-histidine.</text>
        <dbReference type="EC" id="2.7.13.3"/>
    </reaction>
</comment>
<evidence type="ECO:0000259" key="13">
    <source>
        <dbReference type="PROSITE" id="PS50113"/>
    </source>
</evidence>
<dbReference type="InterPro" id="IPR005467">
    <property type="entry name" value="His_kinase_dom"/>
</dbReference>
<dbReference type="Gene3D" id="1.10.287.130">
    <property type="match status" value="1"/>
</dbReference>
<dbReference type="STRING" id="37625.SAMN05660420_00366"/>
<keyword evidence="15" id="KW-1185">Reference proteome</keyword>
<dbReference type="OrthoDB" id="9761263at2"/>
<dbReference type="PANTHER" id="PTHR43065:SF46">
    <property type="entry name" value="C4-DICARBOXYLATE TRANSPORT SENSOR PROTEIN DCTB"/>
    <property type="match status" value="1"/>
</dbReference>
<dbReference type="InterPro" id="IPR003594">
    <property type="entry name" value="HATPase_dom"/>
</dbReference>
<keyword evidence="8" id="KW-0902">Two-component regulatory system</keyword>
<feature type="domain" description="PAC" evidence="13">
    <location>
        <begin position="348"/>
        <end position="400"/>
    </location>
</feature>
<evidence type="ECO:0000259" key="11">
    <source>
        <dbReference type="PROSITE" id="PS50110"/>
    </source>
</evidence>
<dbReference type="EC" id="2.7.13.3" evidence="2"/>
<evidence type="ECO:0000256" key="6">
    <source>
        <dbReference type="ARBA" id="ARBA00022777"/>
    </source>
</evidence>
<evidence type="ECO:0000256" key="4">
    <source>
        <dbReference type="ARBA" id="ARBA00022679"/>
    </source>
</evidence>
<dbReference type="AlphaFoldDB" id="A0A1H3VYK6"/>
<organism evidence="14 15">
    <name type="scientific">Desulfuromusa kysingii</name>
    <dbReference type="NCBI Taxonomy" id="37625"/>
    <lineage>
        <taxon>Bacteria</taxon>
        <taxon>Pseudomonadati</taxon>
        <taxon>Thermodesulfobacteriota</taxon>
        <taxon>Desulfuromonadia</taxon>
        <taxon>Desulfuromonadales</taxon>
        <taxon>Geopsychrobacteraceae</taxon>
        <taxon>Desulfuromusa</taxon>
    </lineage>
</organism>
<evidence type="ECO:0000256" key="3">
    <source>
        <dbReference type="ARBA" id="ARBA00022553"/>
    </source>
</evidence>
<evidence type="ECO:0000259" key="10">
    <source>
        <dbReference type="PROSITE" id="PS50109"/>
    </source>
</evidence>
<dbReference type="Pfam" id="PF02518">
    <property type="entry name" value="HATPase_c"/>
    <property type="match status" value="1"/>
</dbReference>
<dbReference type="GO" id="GO:0005524">
    <property type="term" value="F:ATP binding"/>
    <property type="evidence" value="ECO:0007669"/>
    <property type="project" value="UniProtKB-KW"/>
</dbReference>
<evidence type="ECO:0000256" key="8">
    <source>
        <dbReference type="ARBA" id="ARBA00023012"/>
    </source>
</evidence>
<dbReference type="InterPro" id="IPR035965">
    <property type="entry name" value="PAS-like_dom_sf"/>
</dbReference>
<keyword evidence="3 9" id="KW-0597">Phosphoprotein</keyword>
<dbReference type="InterPro" id="IPR001789">
    <property type="entry name" value="Sig_transdc_resp-reg_receiver"/>
</dbReference>
<dbReference type="SMART" id="SM00086">
    <property type="entry name" value="PAC"/>
    <property type="match status" value="3"/>
</dbReference>
<dbReference type="Gene3D" id="3.30.565.10">
    <property type="entry name" value="Histidine kinase-like ATPase, C-terminal domain"/>
    <property type="match status" value="1"/>
</dbReference>
<evidence type="ECO:0000259" key="12">
    <source>
        <dbReference type="PROSITE" id="PS50112"/>
    </source>
</evidence>
<dbReference type="SUPFAM" id="SSF47384">
    <property type="entry name" value="Homodimeric domain of signal transducing histidine kinase"/>
    <property type="match status" value="1"/>
</dbReference>
<dbReference type="SUPFAM" id="SSF52172">
    <property type="entry name" value="CheY-like"/>
    <property type="match status" value="2"/>
</dbReference>
<dbReference type="PROSITE" id="PS50112">
    <property type="entry name" value="PAS"/>
    <property type="match status" value="2"/>
</dbReference>
<comment type="caution">
    <text evidence="9">Lacks conserved residue(s) required for the propagation of feature annotation.</text>
</comment>
<dbReference type="CDD" id="cd00130">
    <property type="entry name" value="PAS"/>
    <property type="match status" value="2"/>
</dbReference>
<dbReference type="InterPro" id="IPR013656">
    <property type="entry name" value="PAS_4"/>
</dbReference>
<reference evidence="14 15" key="1">
    <citation type="submission" date="2016-10" db="EMBL/GenBank/DDBJ databases">
        <authorList>
            <person name="de Groot N.N."/>
        </authorList>
    </citation>
    <scope>NUCLEOTIDE SEQUENCE [LARGE SCALE GENOMIC DNA]</scope>
    <source>
        <strain evidence="14 15">DSM 7343</strain>
    </source>
</reference>
<feature type="domain" description="PAC" evidence="13">
    <location>
        <begin position="227"/>
        <end position="279"/>
    </location>
</feature>
<dbReference type="NCBIfam" id="TIGR00229">
    <property type="entry name" value="sensory_box"/>
    <property type="match status" value="2"/>
</dbReference>
<dbReference type="PROSITE" id="PS50109">
    <property type="entry name" value="HIS_KIN"/>
    <property type="match status" value="1"/>
</dbReference>
<feature type="domain" description="Response regulatory" evidence="11">
    <location>
        <begin position="781"/>
        <end position="897"/>
    </location>
</feature>
<dbReference type="InterPro" id="IPR000014">
    <property type="entry name" value="PAS"/>
</dbReference>
<dbReference type="Pfam" id="PF08448">
    <property type="entry name" value="PAS_4"/>
    <property type="match status" value="1"/>
</dbReference>
<dbReference type="SMART" id="SM00448">
    <property type="entry name" value="REC"/>
    <property type="match status" value="2"/>
</dbReference>
<evidence type="ECO:0000313" key="14">
    <source>
        <dbReference type="EMBL" id="SDZ79886.1"/>
    </source>
</evidence>
<keyword evidence="4" id="KW-0808">Transferase</keyword>
<dbReference type="SMART" id="SM00388">
    <property type="entry name" value="HisKA"/>
    <property type="match status" value="1"/>
</dbReference>
<dbReference type="CDD" id="cd00156">
    <property type="entry name" value="REC"/>
    <property type="match status" value="1"/>
</dbReference>
<dbReference type="InterPro" id="IPR036890">
    <property type="entry name" value="HATPase_C_sf"/>
</dbReference>
<dbReference type="PRINTS" id="PR00344">
    <property type="entry name" value="BCTRLSENSOR"/>
</dbReference>
<feature type="domain" description="PAS" evidence="12">
    <location>
        <begin position="276"/>
        <end position="325"/>
    </location>
</feature>
<feature type="domain" description="Histidine kinase" evidence="10">
    <location>
        <begin position="536"/>
        <end position="761"/>
    </location>
</feature>
<name>A0A1H3VYK6_9BACT</name>
<dbReference type="Gene3D" id="3.40.50.2300">
    <property type="match status" value="2"/>
</dbReference>
<dbReference type="SUPFAM" id="SSF55785">
    <property type="entry name" value="PYP-like sensor domain (PAS domain)"/>
    <property type="match status" value="3"/>
</dbReference>
<dbReference type="InterPro" id="IPR004358">
    <property type="entry name" value="Sig_transdc_His_kin-like_C"/>
</dbReference>
<evidence type="ECO:0000256" key="5">
    <source>
        <dbReference type="ARBA" id="ARBA00022741"/>
    </source>
</evidence>
<dbReference type="Pfam" id="PF00072">
    <property type="entry name" value="Response_reg"/>
    <property type="match status" value="2"/>
</dbReference>
<dbReference type="EMBL" id="FNQN01000001">
    <property type="protein sequence ID" value="SDZ79886.1"/>
    <property type="molecule type" value="Genomic_DNA"/>
</dbReference>
<dbReference type="SMART" id="SM00387">
    <property type="entry name" value="HATPase_c"/>
    <property type="match status" value="1"/>
</dbReference>
<dbReference type="Proteomes" id="UP000199409">
    <property type="component" value="Unassembled WGS sequence"/>
</dbReference>
<feature type="domain" description="PAS" evidence="12">
    <location>
        <begin position="401"/>
        <end position="456"/>
    </location>
</feature>
<dbReference type="PANTHER" id="PTHR43065">
    <property type="entry name" value="SENSOR HISTIDINE KINASE"/>
    <property type="match status" value="1"/>
</dbReference>
<dbReference type="SMART" id="SM00091">
    <property type="entry name" value="PAS"/>
    <property type="match status" value="3"/>
</dbReference>
<protein>
    <recommendedName>
        <fullName evidence="2">histidine kinase</fullName>
        <ecNumber evidence="2">2.7.13.3</ecNumber>
    </recommendedName>
</protein>